<protein>
    <recommendedName>
        <fullName evidence="2">NADH-quinone oxidoreductase subunit J</fullName>
        <ecNumber evidence="2">7.1.1.-</ecNumber>
    </recommendedName>
</protein>
<keyword evidence="2" id="KW-0812">Transmembrane</keyword>
<keyword evidence="2" id="KW-0472">Membrane</keyword>
<organism evidence="3 4">
    <name type="scientific">Pseudodesulfovibrio sediminis</name>
    <dbReference type="NCBI Taxonomy" id="2810563"/>
    <lineage>
        <taxon>Bacteria</taxon>
        <taxon>Pseudomonadati</taxon>
        <taxon>Thermodesulfobacteriota</taxon>
        <taxon>Desulfovibrionia</taxon>
        <taxon>Desulfovibrionales</taxon>
        <taxon>Desulfovibrionaceae</taxon>
    </lineage>
</organism>
<proteinExistence type="inferred from homology"/>
<dbReference type="InterPro" id="IPR001457">
    <property type="entry name" value="NADH_UbQ/plastoQ_OxRdtase_su6"/>
</dbReference>
<dbReference type="RefSeq" id="WP_229594031.1">
    <property type="nucleotide sequence ID" value="NZ_AP024485.1"/>
</dbReference>
<reference evidence="3" key="1">
    <citation type="journal article" date="2022" name="Arch. Microbiol.">
        <title>Pseudodesulfovibrio sediminis sp. nov., a mesophilic and neutrophilic sulfate-reducing bacterium isolated from sediment of a brackish lake.</title>
        <authorList>
            <person name="Takahashi A."/>
            <person name="Kojima H."/>
            <person name="Watanabe M."/>
            <person name="Fukui M."/>
        </authorList>
    </citation>
    <scope>NUCLEOTIDE SEQUENCE</scope>
    <source>
        <strain evidence="3">SF6</strain>
    </source>
</reference>
<comment type="subcellular location">
    <subcellularLocation>
        <location evidence="2">Cell membrane</location>
        <topology evidence="2">Multi-pass membrane protein</topology>
    </subcellularLocation>
</comment>
<dbReference type="EMBL" id="AP024485">
    <property type="protein sequence ID" value="BCS87608.1"/>
    <property type="molecule type" value="Genomic_DNA"/>
</dbReference>
<dbReference type="Gene3D" id="1.20.120.1200">
    <property type="entry name" value="NADH-ubiquinone/plastoquinone oxidoreductase chain 6, subunit NuoJ"/>
    <property type="match status" value="1"/>
</dbReference>
<gene>
    <name evidence="3" type="ORF">PSDVSF_08500</name>
</gene>
<evidence type="ECO:0000256" key="2">
    <source>
        <dbReference type="RuleBase" id="RU004429"/>
    </source>
</evidence>
<dbReference type="EC" id="7.1.1.-" evidence="2"/>
<name>A0ABM8I2L7_9BACT</name>
<feature type="transmembrane region" description="Helical" evidence="2">
    <location>
        <begin position="32"/>
        <end position="50"/>
    </location>
</feature>
<dbReference type="Pfam" id="PF00499">
    <property type="entry name" value="Oxidored_q3"/>
    <property type="match status" value="1"/>
</dbReference>
<keyword evidence="2" id="KW-0520">NAD</keyword>
<evidence type="ECO:0000256" key="1">
    <source>
        <dbReference type="ARBA" id="ARBA00005698"/>
    </source>
</evidence>
<evidence type="ECO:0000313" key="3">
    <source>
        <dbReference type="EMBL" id="BCS87608.1"/>
    </source>
</evidence>
<accession>A0ABM8I2L7</accession>
<comment type="similarity">
    <text evidence="1 2">Belongs to the complex I subunit 6 family.</text>
</comment>
<dbReference type="PANTHER" id="PTHR33269:SF17">
    <property type="entry name" value="NADH-UBIQUINONE OXIDOREDUCTASE CHAIN 6"/>
    <property type="match status" value="1"/>
</dbReference>
<feature type="transmembrane region" description="Helical" evidence="2">
    <location>
        <begin position="56"/>
        <end position="75"/>
    </location>
</feature>
<feature type="transmembrane region" description="Helical" evidence="2">
    <location>
        <begin position="6"/>
        <end position="25"/>
    </location>
</feature>
<sequence>MEVMAKVAFCVYTLVILGGSILAVSSSSLVRALVGLITTLVGVAGMYLLLASPFMAFMQLLIYVGAVSVLIFFAVMLTRAEQGGDEGGKAPMKTYVYGLAATIAPAGVLGWLVLTKPVESIAVPVEVTIKQLGEGLLGSYFLPFELISVILMVAMSGAVLLTWEKRGKK</sequence>
<keyword evidence="4" id="KW-1185">Reference proteome</keyword>
<keyword evidence="2" id="KW-0874">Quinone</keyword>
<comment type="catalytic activity">
    <reaction evidence="2">
        <text>a quinone + NADH + 5 H(+)(in) = a quinol + NAD(+) + 4 H(+)(out)</text>
        <dbReference type="Rhea" id="RHEA:57888"/>
        <dbReference type="ChEBI" id="CHEBI:15378"/>
        <dbReference type="ChEBI" id="CHEBI:24646"/>
        <dbReference type="ChEBI" id="CHEBI:57540"/>
        <dbReference type="ChEBI" id="CHEBI:57945"/>
        <dbReference type="ChEBI" id="CHEBI:132124"/>
    </reaction>
</comment>
<evidence type="ECO:0000313" key="4">
    <source>
        <dbReference type="Proteomes" id="UP001053296"/>
    </source>
</evidence>
<feature type="transmembrane region" description="Helical" evidence="2">
    <location>
        <begin position="95"/>
        <end position="114"/>
    </location>
</feature>
<comment type="function">
    <text evidence="2">NDH-1 shuttles electrons from NADH, via FMN and iron-sulfur (Fe-S) centers, to quinones in the respiratory chain. Couples the redox reaction to proton translocation (for every two electrons transferred, four hydrogen ions are translocated across the cytoplasmic membrane), and thus conserves the redox energy in a proton gradient.</text>
</comment>
<dbReference type="InterPro" id="IPR042106">
    <property type="entry name" value="Nuo/plastoQ_OxRdtase_6_NuoJ"/>
</dbReference>
<keyword evidence="2" id="KW-1003">Cell membrane</keyword>
<feature type="transmembrane region" description="Helical" evidence="2">
    <location>
        <begin position="140"/>
        <end position="163"/>
    </location>
</feature>
<dbReference type="Proteomes" id="UP001053296">
    <property type="component" value="Chromosome"/>
</dbReference>
<keyword evidence="2" id="KW-1133">Transmembrane helix</keyword>
<dbReference type="PANTHER" id="PTHR33269">
    <property type="entry name" value="NADH-UBIQUINONE OXIDOREDUCTASE CHAIN 6"/>
    <property type="match status" value="1"/>
</dbReference>